<dbReference type="RefSeq" id="XP_005846977.1">
    <property type="nucleotide sequence ID" value="XM_005846915.1"/>
</dbReference>
<dbReference type="InterPro" id="IPR005793">
    <property type="entry name" value="Formyl_trans_C"/>
</dbReference>
<comment type="similarity">
    <text evidence="1">Belongs to the Fmt family.</text>
</comment>
<feature type="domain" description="Formyl transferase N-terminal" evidence="7">
    <location>
        <begin position="10"/>
        <end position="184"/>
    </location>
</feature>
<dbReference type="InterPro" id="IPR002376">
    <property type="entry name" value="Formyl_transf_N"/>
</dbReference>
<dbReference type="GeneID" id="17354252"/>
<dbReference type="InterPro" id="IPR041711">
    <property type="entry name" value="Met-tRNA-FMT_N"/>
</dbReference>
<dbReference type="Pfam" id="PF02911">
    <property type="entry name" value="Formyl_trans_C"/>
    <property type="match status" value="1"/>
</dbReference>
<dbReference type="FunFam" id="3.40.50.170:FF:000010">
    <property type="entry name" value="Methionyl-tRNA formyltransferase"/>
    <property type="match status" value="1"/>
</dbReference>
<keyword evidence="4" id="KW-0808">Transferase</keyword>
<dbReference type="GO" id="GO:0005739">
    <property type="term" value="C:mitochondrion"/>
    <property type="evidence" value="ECO:0007669"/>
    <property type="project" value="TreeGrafter"/>
</dbReference>
<dbReference type="Gene3D" id="3.10.25.10">
    <property type="entry name" value="Formyl transferase, C-terminal domain"/>
    <property type="match status" value="1"/>
</dbReference>
<dbReference type="STRING" id="554065.E1ZH85"/>
<keyword evidence="6" id="KW-0732">Signal</keyword>
<organism evidence="10">
    <name type="scientific">Chlorella variabilis</name>
    <name type="common">Green alga</name>
    <dbReference type="NCBI Taxonomy" id="554065"/>
    <lineage>
        <taxon>Eukaryota</taxon>
        <taxon>Viridiplantae</taxon>
        <taxon>Chlorophyta</taxon>
        <taxon>core chlorophytes</taxon>
        <taxon>Trebouxiophyceae</taxon>
        <taxon>Chlorellales</taxon>
        <taxon>Chlorellaceae</taxon>
        <taxon>Chlorella clade</taxon>
        <taxon>Chlorella</taxon>
    </lineage>
</organism>
<feature type="chain" id="PRO_5003156428" description="Methionyl-tRNA formyltransferase, mitochondrial" evidence="6">
    <location>
        <begin position="20"/>
        <end position="339"/>
    </location>
</feature>
<evidence type="ECO:0000256" key="5">
    <source>
        <dbReference type="ARBA" id="ARBA00022917"/>
    </source>
</evidence>
<evidence type="ECO:0000256" key="2">
    <source>
        <dbReference type="ARBA" id="ARBA00012261"/>
    </source>
</evidence>
<dbReference type="PANTHER" id="PTHR11138">
    <property type="entry name" value="METHIONYL-TRNA FORMYLTRANSFERASE"/>
    <property type="match status" value="1"/>
</dbReference>
<dbReference type="SUPFAM" id="SSF53328">
    <property type="entry name" value="Formyltransferase"/>
    <property type="match status" value="1"/>
</dbReference>
<dbReference type="InterPro" id="IPR036477">
    <property type="entry name" value="Formyl_transf_N_sf"/>
</dbReference>
<dbReference type="Gene3D" id="3.40.50.170">
    <property type="entry name" value="Formyl transferase, N-terminal domain"/>
    <property type="match status" value="1"/>
</dbReference>
<dbReference type="OrthoDB" id="10268103at2759"/>
<dbReference type="GO" id="GO:0004479">
    <property type="term" value="F:methionyl-tRNA formyltransferase activity"/>
    <property type="evidence" value="ECO:0007669"/>
    <property type="project" value="UniProtKB-EC"/>
</dbReference>
<dbReference type="InterPro" id="IPR005794">
    <property type="entry name" value="Fmt"/>
</dbReference>
<sequence length="339" mass="35881">MSTPQVAALVLKRLLAAAAQPDASFEVAAVVTQPPRPTGRGNRKVPQPSPVQVLAEEAGLPAGAILAPERPGDAEFLAALRQLAPDLCVTAAYGNYLPSSFLAVPPHGTLNIHPSLLPRYRGAAPVQRSLQDGVPITGVTVLYTVRAMDAGPILAQQKMPVDPDIQAPELLNRLFELGTDLLVDNLEAVWAGMGQLAAQPQDEAAATHAAKLQRHEAVLDFSQPAQACHNKVRGFAGWPGTFATFQQRDAGGGGDAGHVELKIVRTRVAQPSEWSGSSEREVAVGRDALFIRCGDGSVLQVLELQAPGKRVMAAKDFVNGLKGRTLVWQPVQQPARVAG</sequence>
<dbReference type="Pfam" id="PF00551">
    <property type="entry name" value="Formyl_trans_N"/>
    <property type="match status" value="1"/>
</dbReference>
<feature type="signal peptide" evidence="6">
    <location>
        <begin position="1"/>
        <end position="19"/>
    </location>
</feature>
<dbReference type="HAMAP" id="MF_00182">
    <property type="entry name" value="Formyl_trans"/>
    <property type="match status" value="1"/>
</dbReference>
<evidence type="ECO:0000256" key="1">
    <source>
        <dbReference type="ARBA" id="ARBA00010699"/>
    </source>
</evidence>
<dbReference type="Proteomes" id="UP000008141">
    <property type="component" value="Unassembled WGS sequence"/>
</dbReference>
<evidence type="ECO:0000256" key="4">
    <source>
        <dbReference type="ARBA" id="ARBA00022679"/>
    </source>
</evidence>
<keyword evidence="5" id="KW-0648">Protein biosynthesis</keyword>
<dbReference type="EC" id="2.1.2.9" evidence="2"/>
<dbReference type="InParanoid" id="E1ZH85"/>
<dbReference type="AlphaFoldDB" id="E1ZH85"/>
<dbReference type="CDD" id="cd08646">
    <property type="entry name" value="FMT_core_Met-tRNA-FMT_N"/>
    <property type="match status" value="1"/>
</dbReference>
<dbReference type="InterPro" id="IPR011034">
    <property type="entry name" value="Formyl_transferase-like_C_sf"/>
</dbReference>
<evidence type="ECO:0000259" key="7">
    <source>
        <dbReference type="Pfam" id="PF00551"/>
    </source>
</evidence>
<dbReference type="PANTHER" id="PTHR11138:SF5">
    <property type="entry name" value="METHIONYL-TRNA FORMYLTRANSFERASE, MITOCHONDRIAL"/>
    <property type="match status" value="1"/>
</dbReference>
<dbReference type="OMA" id="GITTMLM"/>
<evidence type="ECO:0000256" key="6">
    <source>
        <dbReference type="SAM" id="SignalP"/>
    </source>
</evidence>
<dbReference type="eggNOG" id="KOG3082">
    <property type="taxonomic scope" value="Eukaryota"/>
</dbReference>
<keyword evidence="10" id="KW-1185">Reference proteome</keyword>
<proteinExistence type="inferred from homology"/>
<feature type="domain" description="Formyl transferase C-terminal" evidence="8">
    <location>
        <begin position="211"/>
        <end position="321"/>
    </location>
</feature>
<gene>
    <name evidence="9" type="ORF">CHLNCDRAFT_48904</name>
</gene>
<dbReference type="EMBL" id="GL433846">
    <property type="protein sequence ID" value="EFN54875.1"/>
    <property type="molecule type" value="Genomic_DNA"/>
</dbReference>
<accession>E1ZH85</accession>
<evidence type="ECO:0000313" key="10">
    <source>
        <dbReference type="Proteomes" id="UP000008141"/>
    </source>
</evidence>
<dbReference type="SUPFAM" id="SSF50486">
    <property type="entry name" value="FMT C-terminal domain-like"/>
    <property type="match status" value="1"/>
</dbReference>
<dbReference type="KEGG" id="cvr:CHLNCDRAFT_48904"/>
<evidence type="ECO:0000259" key="8">
    <source>
        <dbReference type="Pfam" id="PF02911"/>
    </source>
</evidence>
<dbReference type="InterPro" id="IPR037022">
    <property type="entry name" value="Formyl_trans_C_sf"/>
</dbReference>
<dbReference type="FunCoup" id="E1ZH85">
    <property type="interactions" value="801"/>
</dbReference>
<dbReference type="InterPro" id="IPR044135">
    <property type="entry name" value="Met-tRNA-FMT_C"/>
</dbReference>
<dbReference type="CDD" id="cd08704">
    <property type="entry name" value="Met_tRNA_FMT_C"/>
    <property type="match status" value="1"/>
</dbReference>
<reference evidence="9 10" key="1">
    <citation type="journal article" date="2010" name="Plant Cell">
        <title>The Chlorella variabilis NC64A genome reveals adaptation to photosymbiosis, coevolution with viruses, and cryptic sex.</title>
        <authorList>
            <person name="Blanc G."/>
            <person name="Duncan G."/>
            <person name="Agarkova I."/>
            <person name="Borodovsky M."/>
            <person name="Gurnon J."/>
            <person name="Kuo A."/>
            <person name="Lindquist E."/>
            <person name="Lucas S."/>
            <person name="Pangilinan J."/>
            <person name="Polle J."/>
            <person name="Salamov A."/>
            <person name="Terry A."/>
            <person name="Yamada T."/>
            <person name="Dunigan D.D."/>
            <person name="Grigoriev I.V."/>
            <person name="Claverie J.M."/>
            <person name="Van Etten J.L."/>
        </authorList>
    </citation>
    <scope>NUCLEOTIDE SEQUENCE [LARGE SCALE GENOMIC DNA]</scope>
    <source>
        <strain evidence="9 10">NC64A</strain>
    </source>
</reference>
<dbReference type="NCBIfam" id="TIGR00460">
    <property type="entry name" value="fmt"/>
    <property type="match status" value="1"/>
</dbReference>
<evidence type="ECO:0000256" key="3">
    <source>
        <dbReference type="ARBA" id="ARBA00014185"/>
    </source>
</evidence>
<evidence type="ECO:0000313" key="9">
    <source>
        <dbReference type="EMBL" id="EFN54875.1"/>
    </source>
</evidence>
<protein>
    <recommendedName>
        <fullName evidence="3">Methionyl-tRNA formyltransferase, mitochondrial</fullName>
        <ecNumber evidence="2">2.1.2.9</ecNumber>
    </recommendedName>
</protein>
<name>E1ZH85_CHLVA</name>